<sequence>MSGFDDAYRAMREEAAAARNKRVLLVEGRGDVDFLTYMLDKQPLRSAGFYSRFAIGAAGGKDNVLRMLEREPEWLGLVDRDAWSARTRDAYEGKLRNLYFLPRYCIENYLIDVNILEEIFGSRGCGQELSQALRTIRAQIPGAVRHGSLWRAVQPLYDELMGLGFNGALLRFDVPSDSEIFEVLKSWDRLLDARRIYADYRAFEEKGSAMPVDEALRVWIHGKVFWRKSVAPALQEALGGMGEERLQRMIYRAMPLPTDVELLLKGLLALEKSP</sequence>
<dbReference type="EMBL" id="DVFJ01000006">
    <property type="protein sequence ID" value="HIQ70872.1"/>
    <property type="molecule type" value="Genomic_DNA"/>
</dbReference>
<evidence type="ECO:0000313" key="1">
    <source>
        <dbReference type="EMBL" id="HIQ70872.1"/>
    </source>
</evidence>
<reference evidence="1" key="1">
    <citation type="submission" date="2020-10" db="EMBL/GenBank/DDBJ databases">
        <authorList>
            <person name="Gilroy R."/>
        </authorList>
    </citation>
    <scope>NUCLEOTIDE SEQUENCE</scope>
    <source>
        <strain evidence="1">ChiSxjej2B14-6234</strain>
    </source>
</reference>
<reference evidence="1" key="2">
    <citation type="journal article" date="2021" name="PeerJ">
        <title>Extensive microbial diversity within the chicken gut microbiome revealed by metagenomics and culture.</title>
        <authorList>
            <person name="Gilroy R."/>
            <person name="Ravi A."/>
            <person name="Getino M."/>
            <person name="Pursley I."/>
            <person name="Horton D.L."/>
            <person name="Alikhan N.F."/>
            <person name="Baker D."/>
            <person name="Gharbi K."/>
            <person name="Hall N."/>
            <person name="Watson M."/>
            <person name="Adriaenssens E.M."/>
            <person name="Foster-Nyarko E."/>
            <person name="Jarju S."/>
            <person name="Secka A."/>
            <person name="Antonio M."/>
            <person name="Oren A."/>
            <person name="Chaudhuri R.R."/>
            <person name="La Ragione R."/>
            <person name="Hildebrand F."/>
            <person name="Pallen M.J."/>
        </authorList>
    </citation>
    <scope>NUCLEOTIDE SEQUENCE</scope>
    <source>
        <strain evidence="1">ChiSxjej2B14-6234</strain>
    </source>
</reference>
<dbReference type="AlphaFoldDB" id="A0A9D0Z825"/>
<dbReference type="Proteomes" id="UP000886887">
    <property type="component" value="Unassembled WGS sequence"/>
</dbReference>
<accession>A0A9D0Z825</accession>
<name>A0A9D0Z825_9FIRM</name>
<comment type="caution">
    <text evidence="1">The sequence shown here is derived from an EMBL/GenBank/DDBJ whole genome shotgun (WGS) entry which is preliminary data.</text>
</comment>
<evidence type="ECO:0000313" key="2">
    <source>
        <dbReference type="Proteomes" id="UP000886887"/>
    </source>
</evidence>
<protein>
    <submittedName>
        <fullName evidence="1">DUF4435 domain-containing protein</fullName>
    </submittedName>
</protein>
<organism evidence="1 2">
    <name type="scientific">Candidatus Onthenecus intestinigallinarum</name>
    <dbReference type="NCBI Taxonomy" id="2840875"/>
    <lineage>
        <taxon>Bacteria</taxon>
        <taxon>Bacillati</taxon>
        <taxon>Bacillota</taxon>
        <taxon>Clostridia</taxon>
        <taxon>Eubacteriales</taxon>
        <taxon>Candidatus Onthenecus</taxon>
    </lineage>
</organism>
<proteinExistence type="predicted"/>
<gene>
    <name evidence="1" type="ORF">IAB73_01480</name>
</gene>